<keyword evidence="4" id="KW-1185">Reference proteome</keyword>
<dbReference type="SMART" id="SM00174">
    <property type="entry name" value="RHO"/>
    <property type="match status" value="1"/>
</dbReference>
<dbReference type="AlphaFoldDB" id="A0AAN8A978"/>
<dbReference type="SMART" id="SM00176">
    <property type="entry name" value="RAN"/>
    <property type="match status" value="1"/>
</dbReference>
<dbReference type="Gene3D" id="3.40.50.300">
    <property type="entry name" value="P-loop containing nucleotide triphosphate hydrolases"/>
    <property type="match status" value="1"/>
</dbReference>
<protein>
    <submittedName>
        <fullName evidence="3">Uncharacterized protein</fullName>
    </submittedName>
</protein>
<evidence type="ECO:0000313" key="4">
    <source>
        <dbReference type="Proteomes" id="UP001306508"/>
    </source>
</evidence>
<comment type="caution">
    <text evidence="3">The sequence shown here is derived from an EMBL/GenBank/DDBJ whole genome shotgun (WGS) entry which is preliminary data.</text>
</comment>
<evidence type="ECO:0000256" key="2">
    <source>
        <dbReference type="ARBA" id="ARBA00023134"/>
    </source>
</evidence>
<gene>
    <name evidence="3" type="ORF">RI543_001887</name>
</gene>
<sequence>MAFTWKVVFLGESSVGKTSIITRYITGQFLRDNATIGAAFISHQLKISSEHIVQLEIWDTAGQERYRSLTTMYYRNTNVAIVVFDLSNFHIDATLNDIDIWIEKLYEYNNIPNNDNDKLNIIIVGNKIDLLEENDDMLAIRETMLRYLDIKKNQDYNNIVLKYLEVSAKTGENVSNLFENVIVDLIPKDKLYFNDNNNNNNIISLGIDSKKDKYIKNRQCNC</sequence>
<dbReference type="SUPFAM" id="SSF52540">
    <property type="entry name" value="P-loop containing nucleoside triphosphate hydrolases"/>
    <property type="match status" value="1"/>
</dbReference>
<dbReference type="SMART" id="SM00175">
    <property type="entry name" value="RAB"/>
    <property type="match status" value="1"/>
</dbReference>
<evidence type="ECO:0000256" key="1">
    <source>
        <dbReference type="ARBA" id="ARBA00022741"/>
    </source>
</evidence>
<dbReference type="Proteomes" id="UP001306508">
    <property type="component" value="Unassembled WGS sequence"/>
</dbReference>
<keyword evidence="1" id="KW-0547">Nucleotide-binding</keyword>
<dbReference type="InterPro" id="IPR005225">
    <property type="entry name" value="Small_GTP-bd"/>
</dbReference>
<keyword evidence="2" id="KW-0342">GTP-binding</keyword>
<accession>A0AAN8A978</accession>
<dbReference type="CDD" id="cd00154">
    <property type="entry name" value="Rab"/>
    <property type="match status" value="1"/>
</dbReference>
<dbReference type="GO" id="GO:0005525">
    <property type="term" value="F:GTP binding"/>
    <property type="evidence" value="ECO:0007669"/>
    <property type="project" value="UniProtKB-KW"/>
</dbReference>
<dbReference type="SMART" id="SM00173">
    <property type="entry name" value="RAS"/>
    <property type="match status" value="1"/>
</dbReference>
<dbReference type="PANTHER" id="PTHR24073">
    <property type="entry name" value="DRAB5-RELATED"/>
    <property type="match status" value="1"/>
</dbReference>
<dbReference type="Pfam" id="PF00071">
    <property type="entry name" value="Ras"/>
    <property type="match status" value="1"/>
</dbReference>
<proteinExistence type="predicted"/>
<name>A0AAN8A978_9SACH</name>
<dbReference type="FunFam" id="3.40.50.300:FF:001329">
    <property type="entry name" value="Small GTP-binding protein, putative"/>
    <property type="match status" value="1"/>
</dbReference>
<dbReference type="PROSITE" id="PS51419">
    <property type="entry name" value="RAB"/>
    <property type="match status" value="1"/>
</dbReference>
<dbReference type="PROSITE" id="PS51420">
    <property type="entry name" value="RHO"/>
    <property type="match status" value="1"/>
</dbReference>
<dbReference type="NCBIfam" id="TIGR00231">
    <property type="entry name" value="small_GTP"/>
    <property type="match status" value="1"/>
</dbReference>
<evidence type="ECO:0000313" key="3">
    <source>
        <dbReference type="EMBL" id="KAK5780765.1"/>
    </source>
</evidence>
<dbReference type="InterPro" id="IPR001806">
    <property type="entry name" value="Small_GTPase"/>
</dbReference>
<dbReference type="PRINTS" id="PR00449">
    <property type="entry name" value="RASTRNSFRMNG"/>
</dbReference>
<reference evidence="4" key="1">
    <citation type="submission" date="2023-07" db="EMBL/GenBank/DDBJ databases">
        <title>A draft genome of Kazachstania heterogenica Y-27499.</title>
        <authorList>
            <person name="Donic C."/>
            <person name="Kralova J.S."/>
            <person name="Fidel L."/>
            <person name="Ben-Dor S."/>
            <person name="Jung S."/>
        </authorList>
    </citation>
    <scope>NUCLEOTIDE SEQUENCE [LARGE SCALE GENOMIC DNA]</scope>
    <source>
        <strain evidence="4">Y27499</strain>
    </source>
</reference>
<dbReference type="EMBL" id="JAWIZZ010000040">
    <property type="protein sequence ID" value="KAK5780765.1"/>
    <property type="molecule type" value="Genomic_DNA"/>
</dbReference>
<dbReference type="GO" id="GO:0003924">
    <property type="term" value="F:GTPase activity"/>
    <property type="evidence" value="ECO:0007669"/>
    <property type="project" value="InterPro"/>
</dbReference>
<organism evidence="3 4">
    <name type="scientific">Arxiozyma heterogenica</name>
    <dbReference type="NCBI Taxonomy" id="278026"/>
    <lineage>
        <taxon>Eukaryota</taxon>
        <taxon>Fungi</taxon>
        <taxon>Dikarya</taxon>
        <taxon>Ascomycota</taxon>
        <taxon>Saccharomycotina</taxon>
        <taxon>Saccharomycetes</taxon>
        <taxon>Saccharomycetales</taxon>
        <taxon>Saccharomycetaceae</taxon>
        <taxon>Arxiozyma</taxon>
    </lineage>
</organism>
<dbReference type="InterPro" id="IPR027417">
    <property type="entry name" value="P-loop_NTPase"/>
</dbReference>
<dbReference type="PROSITE" id="PS51421">
    <property type="entry name" value="RAS"/>
    <property type="match status" value="1"/>
</dbReference>